<organism evidence="2 3">
    <name type="scientific">Arcicella aquatica</name>
    <dbReference type="NCBI Taxonomy" id="217141"/>
    <lineage>
        <taxon>Bacteria</taxon>
        <taxon>Pseudomonadati</taxon>
        <taxon>Bacteroidota</taxon>
        <taxon>Cytophagia</taxon>
        <taxon>Cytophagales</taxon>
        <taxon>Flectobacillaceae</taxon>
        <taxon>Arcicella</taxon>
    </lineage>
</organism>
<dbReference type="RefSeq" id="WP_323253357.1">
    <property type="nucleotide sequence ID" value="NZ_JAYFUL010000062.1"/>
</dbReference>
<keyword evidence="3" id="KW-1185">Reference proteome</keyword>
<dbReference type="EMBL" id="JAYFUL010000062">
    <property type="protein sequence ID" value="MEA5260648.1"/>
    <property type="molecule type" value="Genomic_DNA"/>
</dbReference>
<dbReference type="Proteomes" id="UP001304671">
    <property type="component" value="Unassembled WGS sequence"/>
</dbReference>
<gene>
    <name evidence="2" type="ORF">VB264_22815</name>
</gene>
<accession>A0ABU5QU64</accession>
<reference evidence="2 3" key="1">
    <citation type="submission" date="2023-12" db="EMBL/GenBank/DDBJ databases">
        <title>Novel species of the genus Arcicella isolated from rivers.</title>
        <authorList>
            <person name="Lu H."/>
        </authorList>
    </citation>
    <scope>NUCLEOTIDE SEQUENCE [LARGE SCALE GENOMIC DNA]</scope>
    <source>
        <strain evidence="2 3">LMG 21963</strain>
    </source>
</reference>
<sequence>MSGYELTKKWYEWCGNNIEIVKPHHHALYFWCVEKCNRLGWADCYALPSDEAMHYLGMTSYKTYTKTLEELIGFGFINMCRKSTNQYTANIIALVKNATALQEHLPQHNRSTYHSTTEATTTALQEQSEYNKTNKNLETVKTTTTITTTNDDVVENEVPDFVKEEQKKIKEGVATAPQTTLEEIETNMRNAALLKESAKRKNNINEGDYYQLLENFFIETRATDKRISSESDHKRHFLNWIRIQCQNRGRHGPMPQKGKIQHNYDSITQAIFELSEETG</sequence>
<dbReference type="Pfam" id="PF25200">
    <property type="entry name" value="DUF7833"/>
    <property type="match status" value="1"/>
</dbReference>
<evidence type="ECO:0000259" key="1">
    <source>
        <dbReference type="Pfam" id="PF25200"/>
    </source>
</evidence>
<evidence type="ECO:0000313" key="2">
    <source>
        <dbReference type="EMBL" id="MEA5260648.1"/>
    </source>
</evidence>
<proteinExistence type="predicted"/>
<dbReference type="InterPro" id="IPR057155">
    <property type="entry name" value="DUF7833"/>
</dbReference>
<protein>
    <recommendedName>
        <fullName evidence="1">DUF7833 domain-containing protein</fullName>
    </recommendedName>
</protein>
<name>A0ABU5QU64_9BACT</name>
<comment type="caution">
    <text evidence="2">The sequence shown here is derived from an EMBL/GenBank/DDBJ whole genome shotgun (WGS) entry which is preliminary data.</text>
</comment>
<evidence type="ECO:0000313" key="3">
    <source>
        <dbReference type="Proteomes" id="UP001304671"/>
    </source>
</evidence>
<feature type="domain" description="DUF7833" evidence="1">
    <location>
        <begin position="187"/>
        <end position="243"/>
    </location>
</feature>